<dbReference type="GO" id="GO:0005840">
    <property type="term" value="C:ribosome"/>
    <property type="evidence" value="ECO:0007669"/>
    <property type="project" value="UniProtKB-KW"/>
</dbReference>
<protein>
    <submittedName>
        <fullName evidence="2">60S ribosomal protein L29</fullName>
    </submittedName>
</protein>
<sequence>MQANNTKAMSARAEAIKALVKPKEVKPKVPEGASHKFDRLALLAHSKHGKQAHAHMARECRLCGPKVKAQSPSQDPGCNSSSSIIISSNSGSGSCSHSHSQGCQAPKGAQVPAKAP</sequence>
<dbReference type="EMBL" id="JAATJV010373681">
    <property type="protein sequence ID" value="MBZ3880651.1"/>
    <property type="molecule type" value="Genomic_DNA"/>
</dbReference>
<organism evidence="2 3">
    <name type="scientific">Sciurus carolinensis</name>
    <name type="common">Eastern gray squirrel</name>
    <dbReference type="NCBI Taxonomy" id="30640"/>
    <lineage>
        <taxon>Eukaryota</taxon>
        <taxon>Metazoa</taxon>
        <taxon>Chordata</taxon>
        <taxon>Craniata</taxon>
        <taxon>Vertebrata</taxon>
        <taxon>Euteleostomi</taxon>
        <taxon>Mammalia</taxon>
        <taxon>Eutheria</taxon>
        <taxon>Euarchontoglires</taxon>
        <taxon>Glires</taxon>
        <taxon>Rodentia</taxon>
        <taxon>Sciuromorpha</taxon>
        <taxon>Sciuridae</taxon>
        <taxon>Sciurinae</taxon>
        <taxon>Sciurini</taxon>
        <taxon>Sciurus</taxon>
    </lineage>
</organism>
<keyword evidence="3" id="KW-1185">Reference proteome</keyword>
<evidence type="ECO:0000256" key="1">
    <source>
        <dbReference type="SAM" id="MobiDB-lite"/>
    </source>
</evidence>
<comment type="caution">
    <text evidence="2">The sequence shown here is derived from an EMBL/GenBank/DDBJ whole genome shotgun (WGS) entry which is preliminary data.</text>
</comment>
<feature type="compositionally biased region" description="Low complexity" evidence="1">
    <location>
        <begin position="77"/>
        <end position="100"/>
    </location>
</feature>
<evidence type="ECO:0000313" key="3">
    <source>
        <dbReference type="Proteomes" id="UP001166674"/>
    </source>
</evidence>
<dbReference type="Proteomes" id="UP001166674">
    <property type="component" value="Unassembled WGS sequence"/>
</dbReference>
<keyword evidence="2" id="KW-0689">Ribosomal protein</keyword>
<evidence type="ECO:0000313" key="2">
    <source>
        <dbReference type="EMBL" id="MBZ3880651.1"/>
    </source>
</evidence>
<keyword evidence="2" id="KW-0687">Ribonucleoprotein</keyword>
<reference evidence="2" key="1">
    <citation type="submission" date="2020-03" db="EMBL/GenBank/DDBJ databases">
        <title>Studies in the Genomics of Life Span.</title>
        <authorList>
            <person name="Glass D."/>
        </authorList>
    </citation>
    <scope>NUCLEOTIDE SEQUENCE</scope>
    <source>
        <strain evidence="2">SUZIE</strain>
        <tissue evidence="2">Muscle</tissue>
    </source>
</reference>
<gene>
    <name evidence="2" type="ORF">SUZIE_159190</name>
</gene>
<feature type="region of interest" description="Disordered" evidence="1">
    <location>
        <begin position="65"/>
        <end position="116"/>
    </location>
</feature>
<proteinExistence type="predicted"/>
<accession>A0AA41T1F1</accession>
<name>A0AA41T1F1_SCICA</name>
<dbReference type="AlphaFoldDB" id="A0AA41T1F1"/>